<protein>
    <submittedName>
        <fullName evidence="3">Uncharacterized protein</fullName>
    </submittedName>
</protein>
<dbReference type="PATRIC" id="fig|2033.6.peg.2590"/>
<dbReference type="OrthoDB" id="9968742at2"/>
<reference evidence="3 4" key="1">
    <citation type="journal article" date="2016" name="Front. Microbiol.">
        <title>Genomic Resource of Rice Seed Associated Bacteria.</title>
        <authorList>
            <person name="Midha S."/>
            <person name="Bansal K."/>
            <person name="Sharma S."/>
            <person name="Kumar N."/>
            <person name="Patil P.P."/>
            <person name="Chaudhry V."/>
            <person name="Patil P.B."/>
        </authorList>
    </citation>
    <scope>NUCLEOTIDE SEQUENCE [LARGE SCALE GENOMIC DNA]</scope>
    <source>
        <strain evidence="3 4">NS220</strain>
    </source>
</reference>
<accession>A0A147EYF9</accession>
<gene>
    <name evidence="3" type="ORF">NS220_07945</name>
</gene>
<feature type="compositionally biased region" description="Basic and acidic residues" evidence="1">
    <location>
        <begin position="11"/>
        <end position="26"/>
    </location>
</feature>
<evidence type="ECO:0000313" key="3">
    <source>
        <dbReference type="EMBL" id="KTR94775.1"/>
    </source>
</evidence>
<evidence type="ECO:0000313" key="4">
    <source>
        <dbReference type="Proteomes" id="UP000075025"/>
    </source>
</evidence>
<keyword evidence="2" id="KW-0812">Transmembrane</keyword>
<keyword evidence="2" id="KW-1133">Transmembrane helix</keyword>
<dbReference type="AlphaFoldDB" id="A0A147EYF9"/>
<comment type="caution">
    <text evidence="3">The sequence shown here is derived from an EMBL/GenBank/DDBJ whole genome shotgun (WGS) entry which is preliminary data.</text>
</comment>
<feature type="region of interest" description="Disordered" evidence="1">
    <location>
        <begin position="1"/>
        <end position="26"/>
    </location>
</feature>
<sequence length="59" mass="5994">MTAPESPTGDEPGKKNPGEKNPGEKKKYPAGTVVIWIAGAGIGLWFLISGLIGILSGGS</sequence>
<dbReference type="Proteomes" id="UP000075025">
    <property type="component" value="Unassembled WGS sequence"/>
</dbReference>
<keyword evidence="2" id="KW-0472">Membrane</keyword>
<name>A0A147EYF9_MICTE</name>
<proteinExistence type="predicted"/>
<organism evidence="3 4">
    <name type="scientific">Microbacterium testaceum</name>
    <name type="common">Aureobacterium testaceum</name>
    <name type="synonym">Brevibacterium testaceum</name>
    <dbReference type="NCBI Taxonomy" id="2033"/>
    <lineage>
        <taxon>Bacteria</taxon>
        <taxon>Bacillati</taxon>
        <taxon>Actinomycetota</taxon>
        <taxon>Actinomycetes</taxon>
        <taxon>Micrococcales</taxon>
        <taxon>Microbacteriaceae</taxon>
        <taxon>Microbacterium</taxon>
    </lineage>
</organism>
<evidence type="ECO:0000256" key="2">
    <source>
        <dbReference type="SAM" id="Phobius"/>
    </source>
</evidence>
<dbReference type="RefSeq" id="WP_058623532.1">
    <property type="nucleotide sequence ID" value="NZ_LDRT01000047.1"/>
</dbReference>
<feature type="transmembrane region" description="Helical" evidence="2">
    <location>
        <begin position="33"/>
        <end position="55"/>
    </location>
</feature>
<dbReference type="EMBL" id="LDRT01000047">
    <property type="protein sequence ID" value="KTR94775.1"/>
    <property type="molecule type" value="Genomic_DNA"/>
</dbReference>
<evidence type="ECO:0000256" key="1">
    <source>
        <dbReference type="SAM" id="MobiDB-lite"/>
    </source>
</evidence>